<gene>
    <name evidence="1" type="ordered locus">BpOF4_18215</name>
</gene>
<reference evidence="1 2" key="1">
    <citation type="journal article" date="2011" name="Environ. Microbiol.">
        <title>Genome of alkaliphilic Bacillus pseudofirmus OF4 reveals adaptations that support the ability to grow in an external pH range from 7.5 to 11.4.</title>
        <authorList>
            <person name="Janto B."/>
            <person name="Ahmed A."/>
            <person name="Ito M."/>
            <person name="Liu J."/>
            <person name="Hicks D.B."/>
            <person name="Pagni S."/>
            <person name="Fackelmayer O.J."/>
            <person name="Smith T.A."/>
            <person name="Earl J."/>
            <person name="Elbourne L.D."/>
            <person name="Hassan K."/>
            <person name="Paulsen I.T."/>
            <person name="Kolsto A.B."/>
            <person name="Tourasse N.J."/>
            <person name="Ehrlich G.D."/>
            <person name="Boissy R."/>
            <person name="Ivey D.M."/>
            <person name="Li G."/>
            <person name="Xue Y."/>
            <person name="Ma Y."/>
            <person name="Hu F.Z."/>
            <person name="Krulwich T.A."/>
        </authorList>
    </citation>
    <scope>NUCLEOTIDE SEQUENCE [LARGE SCALE GENOMIC DNA]</scope>
    <source>
        <strain evidence="2">ATCC BAA-2126 / JCM 17055 / OF4</strain>
    </source>
</reference>
<evidence type="ECO:0000313" key="1">
    <source>
        <dbReference type="EMBL" id="ADC51684.1"/>
    </source>
</evidence>
<organism evidence="1 2">
    <name type="scientific">Alkalihalophilus pseudofirmus (strain ATCC BAA-2126 / JCM 17055 / OF4)</name>
    <name type="common">Bacillus pseudofirmus</name>
    <dbReference type="NCBI Taxonomy" id="398511"/>
    <lineage>
        <taxon>Bacteria</taxon>
        <taxon>Bacillati</taxon>
        <taxon>Bacillota</taxon>
        <taxon>Bacilli</taxon>
        <taxon>Bacillales</taxon>
        <taxon>Bacillaceae</taxon>
        <taxon>Alkalihalophilus</taxon>
    </lineage>
</organism>
<name>D3FS49_ALKPO</name>
<sequence length="47" mass="5388">MELSNSYKILKHKVAADLMLHRLPIRKEECGMPFEGSDDRRGKSAQT</sequence>
<dbReference type="EMBL" id="CP001878">
    <property type="protein sequence ID" value="ADC51684.1"/>
    <property type="molecule type" value="Genomic_DNA"/>
</dbReference>
<dbReference type="HOGENOM" id="CLU_3164796_0_0_9"/>
<dbReference type="Proteomes" id="UP000001544">
    <property type="component" value="Chromosome"/>
</dbReference>
<accession>D3FS49</accession>
<dbReference type="STRING" id="398511.BpOF4_18215"/>
<dbReference type="AlphaFoldDB" id="D3FS49"/>
<proteinExistence type="predicted"/>
<evidence type="ECO:0000313" key="2">
    <source>
        <dbReference type="Proteomes" id="UP000001544"/>
    </source>
</evidence>
<dbReference type="KEGG" id="bpf:BpOF4_18215"/>
<keyword evidence="2" id="KW-1185">Reference proteome</keyword>
<protein>
    <submittedName>
        <fullName evidence="1">Uncharacterized protein</fullName>
    </submittedName>
</protein>